<dbReference type="Pfam" id="PF00293">
    <property type="entry name" value="NUDIX"/>
    <property type="match status" value="1"/>
</dbReference>
<comment type="caution">
    <text evidence="9">The sequence shown here is derived from an EMBL/GenBank/DDBJ whole genome shotgun (WGS) entry which is preliminary data.</text>
</comment>
<evidence type="ECO:0000256" key="6">
    <source>
        <dbReference type="ARBA" id="ARBA00023211"/>
    </source>
</evidence>
<reference evidence="9" key="1">
    <citation type="submission" date="2021-11" db="EMBL/GenBank/DDBJ databases">
        <title>Genome sequence of Xylella taiwanensis PLS432.</title>
        <authorList>
            <person name="Weng L.-W."/>
            <person name="Su C.-C."/>
            <person name="Tsai C.-W."/>
            <person name="Kuo C.-H."/>
        </authorList>
    </citation>
    <scope>NUCLEOTIDE SEQUENCE</scope>
    <source>
        <strain evidence="9">PLS432</strain>
    </source>
</reference>
<dbReference type="PROSITE" id="PS51462">
    <property type="entry name" value="NUDIX"/>
    <property type="match status" value="1"/>
</dbReference>
<dbReference type="InterPro" id="IPR045121">
    <property type="entry name" value="CoAse"/>
</dbReference>
<dbReference type="EMBL" id="JAJPPU010000001">
    <property type="protein sequence ID" value="MCD8472368.1"/>
    <property type="molecule type" value="Genomic_DNA"/>
</dbReference>
<dbReference type="PANTHER" id="PTHR12992:SF11">
    <property type="entry name" value="MITOCHONDRIAL COENZYME A DIPHOSPHATASE NUDT8"/>
    <property type="match status" value="1"/>
</dbReference>
<sequence>MHGHGQRTRFPQQCSHEGALAAAGFAHRLSERKHLLHTLHPLHAPPEGPSWNHHNLTSHSTSTSPSSEAAVLVGLIPHTDGTRVLLTRRTDTLRHHPGQISFPGGRLEPGDADTAATALRESNEEIGLIAIQVYMLGYLDPLITSSGFRVTPLVAAIDPAFVPTLQPDEVAEVFEVPLAFLMNPSNLLRVEIGHHAQSRLAFEYQWSGRRIWGITAAILVNLRHRLKECTAHTP</sequence>
<proteinExistence type="predicted"/>
<organism evidence="9 10">
    <name type="scientific">Xylella taiwanensis</name>
    <dbReference type="NCBI Taxonomy" id="1444770"/>
    <lineage>
        <taxon>Bacteria</taxon>
        <taxon>Pseudomonadati</taxon>
        <taxon>Pseudomonadota</taxon>
        <taxon>Gammaproteobacteria</taxon>
        <taxon>Lysobacterales</taxon>
        <taxon>Lysobacteraceae</taxon>
        <taxon>Xylella</taxon>
    </lineage>
</organism>
<accession>A0ABS8TTZ2</accession>
<dbReference type="InterPro" id="IPR000086">
    <property type="entry name" value="NUDIX_hydrolase_dom"/>
</dbReference>
<dbReference type="Gene3D" id="3.90.79.10">
    <property type="entry name" value="Nucleoside Triphosphate Pyrophosphohydrolase"/>
    <property type="match status" value="1"/>
</dbReference>
<evidence type="ECO:0000313" key="10">
    <source>
        <dbReference type="Proteomes" id="UP001430701"/>
    </source>
</evidence>
<evidence type="ECO:0000256" key="2">
    <source>
        <dbReference type="ARBA" id="ARBA00001946"/>
    </source>
</evidence>
<evidence type="ECO:0000256" key="4">
    <source>
        <dbReference type="ARBA" id="ARBA00022801"/>
    </source>
</evidence>
<keyword evidence="3" id="KW-0479">Metal-binding</keyword>
<dbReference type="Proteomes" id="UP001430701">
    <property type="component" value="Unassembled WGS sequence"/>
</dbReference>
<dbReference type="RefSeq" id="WP_051482255.1">
    <property type="nucleotide sequence ID" value="NZ_CP053627.1"/>
</dbReference>
<protein>
    <submittedName>
        <fullName evidence="9">CoA pyrophosphatase</fullName>
    </submittedName>
</protein>
<dbReference type="GeneID" id="68901385"/>
<comment type="cofactor">
    <cofactor evidence="2">
        <name>Mg(2+)</name>
        <dbReference type="ChEBI" id="CHEBI:18420"/>
    </cofactor>
</comment>
<keyword evidence="10" id="KW-1185">Reference proteome</keyword>
<keyword evidence="4" id="KW-0378">Hydrolase</keyword>
<comment type="cofactor">
    <cofactor evidence="1">
        <name>Mn(2+)</name>
        <dbReference type="ChEBI" id="CHEBI:29035"/>
    </cofactor>
</comment>
<dbReference type="InterPro" id="IPR015797">
    <property type="entry name" value="NUDIX_hydrolase-like_dom_sf"/>
</dbReference>
<evidence type="ECO:0000256" key="5">
    <source>
        <dbReference type="ARBA" id="ARBA00022842"/>
    </source>
</evidence>
<dbReference type="CDD" id="cd03426">
    <property type="entry name" value="NUDIX_CoAse_Nudt7"/>
    <property type="match status" value="1"/>
</dbReference>
<evidence type="ECO:0000313" key="9">
    <source>
        <dbReference type="EMBL" id="MCD8472368.1"/>
    </source>
</evidence>
<keyword evidence="5" id="KW-0460">Magnesium</keyword>
<dbReference type="SUPFAM" id="SSF55811">
    <property type="entry name" value="Nudix"/>
    <property type="match status" value="1"/>
</dbReference>
<evidence type="ECO:0000259" key="8">
    <source>
        <dbReference type="PROSITE" id="PS51462"/>
    </source>
</evidence>
<feature type="domain" description="Nudix hydrolase" evidence="8">
    <location>
        <begin position="66"/>
        <end position="201"/>
    </location>
</feature>
<feature type="region of interest" description="Disordered" evidence="7">
    <location>
        <begin position="40"/>
        <end position="65"/>
    </location>
</feature>
<dbReference type="PANTHER" id="PTHR12992">
    <property type="entry name" value="NUDIX HYDROLASE"/>
    <property type="match status" value="1"/>
</dbReference>
<name>A0ABS8TTZ2_9GAMM</name>
<evidence type="ECO:0000256" key="7">
    <source>
        <dbReference type="SAM" id="MobiDB-lite"/>
    </source>
</evidence>
<gene>
    <name evidence="9" type="ORF">LPH55_02490</name>
</gene>
<feature type="compositionally biased region" description="Low complexity" evidence="7">
    <location>
        <begin position="50"/>
        <end position="65"/>
    </location>
</feature>
<keyword evidence="6" id="KW-0464">Manganese</keyword>
<evidence type="ECO:0000256" key="3">
    <source>
        <dbReference type="ARBA" id="ARBA00022723"/>
    </source>
</evidence>
<evidence type="ECO:0000256" key="1">
    <source>
        <dbReference type="ARBA" id="ARBA00001936"/>
    </source>
</evidence>